<comment type="catalytic activity">
    <reaction evidence="1">
        <text>ATP + protein L-histidine = ADP + protein N-phospho-L-histidine.</text>
        <dbReference type="EC" id="2.7.13.3"/>
    </reaction>
</comment>
<dbReference type="InterPro" id="IPR005467">
    <property type="entry name" value="His_kinase_dom"/>
</dbReference>
<dbReference type="PANTHER" id="PTHR34220:SF7">
    <property type="entry name" value="SENSOR HISTIDINE KINASE YPDA"/>
    <property type="match status" value="1"/>
</dbReference>
<dbReference type="PANTHER" id="PTHR34220">
    <property type="entry name" value="SENSOR HISTIDINE KINASE YPDA"/>
    <property type="match status" value="1"/>
</dbReference>
<dbReference type="PRINTS" id="PR00344">
    <property type="entry name" value="BCTRLSENSOR"/>
</dbReference>
<dbReference type="Gene3D" id="3.30.565.10">
    <property type="entry name" value="Histidine kinase-like ATPase, C-terminal domain"/>
    <property type="match status" value="1"/>
</dbReference>
<dbReference type="SUPFAM" id="SSF55874">
    <property type="entry name" value="ATPase domain of HSP90 chaperone/DNA topoisomerase II/histidine kinase"/>
    <property type="match status" value="1"/>
</dbReference>
<accession>A0A9C9NG37</accession>
<gene>
    <name evidence="5" type="ORF">ENH89_11885</name>
</gene>
<dbReference type="GO" id="GO:0000155">
    <property type="term" value="F:phosphorelay sensor kinase activity"/>
    <property type="evidence" value="ECO:0007669"/>
    <property type="project" value="InterPro"/>
</dbReference>
<feature type="transmembrane region" description="Helical" evidence="3">
    <location>
        <begin position="94"/>
        <end position="120"/>
    </location>
</feature>
<comment type="caution">
    <text evidence="5">The sequence shown here is derived from an EMBL/GenBank/DDBJ whole genome shotgun (WGS) entry which is preliminary data.</text>
</comment>
<protein>
    <recommendedName>
        <fullName evidence="2">histidine kinase</fullName>
        <ecNumber evidence="2">2.7.13.3</ecNumber>
    </recommendedName>
</protein>
<sequence length="367" mass="39261">MPRPCNGAPRPDRSLTMTRSDRFPSRLRSLWQDSRVIANTLTGMALVAYILGFRAASFPWADAIGAATAHVIPGAIACITAWRLQSGVIHKRPIWLAHGVLAIGTGLFWLAMTLAITLIAKPDIIVHVAKAASPGTLLSGLFVYTAIAFVFALIRSRQHAAESDAARARAELAAVRARVEPHFLYNTLETIAGLVRHQPKAAETAIGQLGRLLRRVLDVSGQEAGDPLIALQEELTLVRDYLAIEQLRLGDRLQVIEKIDADTHDLGFPVFGLQVLVENAILHGIAPKPDGGTISLTAAHRDGQLVLTVSDDGLGAEEAALLRGGLGLSLLRTRIETHFPGATTFDVAASPGRGVSIRIAIPAVEAE</sequence>
<dbReference type="PROSITE" id="PS50109">
    <property type="entry name" value="HIS_KIN"/>
    <property type="match status" value="1"/>
</dbReference>
<name>A0A9C9NG37_9HYPH</name>
<dbReference type="InterPro" id="IPR004358">
    <property type="entry name" value="Sig_transdc_His_kin-like_C"/>
</dbReference>
<feature type="domain" description="Histidine kinase" evidence="4">
    <location>
        <begin position="273"/>
        <end position="365"/>
    </location>
</feature>
<dbReference type="EC" id="2.7.13.3" evidence="2"/>
<evidence type="ECO:0000259" key="4">
    <source>
        <dbReference type="PROSITE" id="PS50109"/>
    </source>
</evidence>
<dbReference type="Pfam" id="PF02518">
    <property type="entry name" value="HATPase_c"/>
    <property type="match status" value="1"/>
</dbReference>
<feature type="transmembrane region" description="Helical" evidence="3">
    <location>
        <begin position="36"/>
        <end position="57"/>
    </location>
</feature>
<dbReference type="InterPro" id="IPR036890">
    <property type="entry name" value="HATPase_C_sf"/>
</dbReference>
<keyword evidence="3" id="KW-1133">Transmembrane helix</keyword>
<evidence type="ECO:0000256" key="1">
    <source>
        <dbReference type="ARBA" id="ARBA00000085"/>
    </source>
</evidence>
<evidence type="ECO:0000313" key="6">
    <source>
        <dbReference type="Proteomes" id="UP000885680"/>
    </source>
</evidence>
<dbReference type="AlphaFoldDB" id="A0A9C9NG37"/>
<dbReference type="Proteomes" id="UP000885680">
    <property type="component" value="Unassembled WGS sequence"/>
</dbReference>
<feature type="transmembrane region" description="Helical" evidence="3">
    <location>
        <begin position="132"/>
        <end position="154"/>
    </location>
</feature>
<evidence type="ECO:0000256" key="3">
    <source>
        <dbReference type="SAM" id="Phobius"/>
    </source>
</evidence>
<dbReference type="InterPro" id="IPR010559">
    <property type="entry name" value="Sig_transdc_His_kin_internal"/>
</dbReference>
<reference evidence="5" key="1">
    <citation type="journal article" date="2020" name="mSystems">
        <title>Genome- and Community-Level Interaction Insights into Carbon Utilization and Element Cycling Functions of Hydrothermarchaeota in Hydrothermal Sediment.</title>
        <authorList>
            <person name="Zhou Z."/>
            <person name="Liu Y."/>
            <person name="Xu W."/>
            <person name="Pan J."/>
            <person name="Luo Z.H."/>
            <person name="Li M."/>
        </authorList>
    </citation>
    <scope>NUCLEOTIDE SEQUENCE</scope>
    <source>
        <strain evidence="5">HyVt-347</strain>
    </source>
</reference>
<keyword evidence="3" id="KW-0812">Transmembrane</keyword>
<organism evidence="5 6">
    <name type="scientific">Aurantimonas coralicida</name>
    <dbReference type="NCBI Taxonomy" id="182270"/>
    <lineage>
        <taxon>Bacteria</taxon>
        <taxon>Pseudomonadati</taxon>
        <taxon>Pseudomonadota</taxon>
        <taxon>Alphaproteobacteria</taxon>
        <taxon>Hyphomicrobiales</taxon>
        <taxon>Aurantimonadaceae</taxon>
        <taxon>Aurantimonas</taxon>
    </lineage>
</organism>
<dbReference type="EMBL" id="DRGN01000169">
    <property type="protein sequence ID" value="HEU01026.1"/>
    <property type="molecule type" value="Genomic_DNA"/>
</dbReference>
<dbReference type="Pfam" id="PF06580">
    <property type="entry name" value="His_kinase"/>
    <property type="match status" value="1"/>
</dbReference>
<evidence type="ECO:0000313" key="5">
    <source>
        <dbReference type="EMBL" id="HEU01026.1"/>
    </source>
</evidence>
<feature type="transmembrane region" description="Helical" evidence="3">
    <location>
        <begin position="63"/>
        <end position="82"/>
    </location>
</feature>
<proteinExistence type="predicted"/>
<dbReference type="GO" id="GO:0016020">
    <property type="term" value="C:membrane"/>
    <property type="evidence" value="ECO:0007669"/>
    <property type="project" value="InterPro"/>
</dbReference>
<dbReference type="InterPro" id="IPR003594">
    <property type="entry name" value="HATPase_dom"/>
</dbReference>
<evidence type="ECO:0000256" key="2">
    <source>
        <dbReference type="ARBA" id="ARBA00012438"/>
    </source>
</evidence>
<keyword evidence="3" id="KW-0472">Membrane</keyword>
<dbReference type="InterPro" id="IPR050640">
    <property type="entry name" value="Bact_2-comp_sensor_kinase"/>
</dbReference>